<evidence type="ECO:0000313" key="7">
    <source>
        <dbReference type="EMBL" id="HHP67302.1"/>
    </source>
</evidence>
<dbReference type="PANTHER" id="PTHR23410">
    <property type="entry name" value="RIBOSOMAL PROTEIN L5-RELATED"/>
    <property type="match status" value="1"/>
</dbReference>
<dbReference type="GO" id="GO:0022625">
    <property type="term" value="C:cytosolic large ribosomal subunit"/>
    <property type="evidence" value="ECO:0007669"/>
    <property type="project" value="TreeGrafter"/>
</dbReference>
<dbReference type="SUPFAM" id="SSF53137">
    <property type="entry name" value="Translational machinery components"/>
    <property type="match status" value="1"/>
</dbReference>
<dbReference type="Pfam" id="PF17144">
    <property type="entry name" value="Ribosomal_L5e"/>
    <property type="match status" value="1"/>
</dbReference>
<dbReference type="GO" id="GO:0003735">
    <property type="term" value="F:structural constituent of ribosome"/>
    <property type="evidence" value="ECO:0007669"/>
    <property type="project" value="InterPro"/>
</dbReference>
<dbReference type="InterPro" id="IPR057267">
    <property type="entry name" value="Rbsml_uL18_arch"/>
</dbReference>
<comment type="function">
    <text evidence="6">This is one of the proteins that bind and probably mediate the attachment of the 5S RNA into the large ribosomal subunit, where it forms part of the central protuberance.</text>
</comment>
<comment type="caution">
    <text evidence="7">The sequence shown here is derived from an EMBL/GenBank/DDBJ whole genome shotgun (WGS) entry which is preliminary data.</text>
</comment>
<gene>
    <name evidence="6" type="primary">rpl18</name>
    <name evidence="7" type="ORF">ENM60_00655</name>
</gene>
<keyword evidence="2 6" id="KW-0699">rRNA-binding</keyword>
<evidence type="ECO:0000256" key="3">
    <source>
        <dbReference type="ARBA" id="ARBA00022884"/>
    </source>
</evidence>
<dbReference type="HAMAP" id="MF_01337_A">
    <property type="entry name" value="Ribosomal_uL18_A"/>
    <property type="match status" value="1"/>
</dbReference>
<dbReference type="GO" id="GO:0000027">
    <property type="term" value="P:ribosomal large subunit assembly"/>
    <property type="evidence" value="ECO:0007669"/>
    <property type="project" value="TreeGrafter"/>
</dbReference>
<dbReference type="InterPro" id="IPR057268">
    <property type="entry name" value="Ribosomal_L18"/>
</dbReference>
<organism evidence="7">
    <name type="scientific">Thermogladius calderae</name>
    <dbReference type="NCBI Taxonomy" id="1200300"/>
    <lineage>
        <taxon>Archaea</taxon>
        <taxon>Thermoproteota</taxon>
        <taxon>Thermoprotei</taxon>
        <taxon>Desulfurococcales</taxon>
        <taxon>Desulfurococcaceae</taxon>
        <taxon>Thermogladius</taxon>
    </lineage>
</organism>
<dbReference type="CDD" id="cd00432">
    <property type="entry name" value="Ribosomal_L18_L5e"/>
    <property type="match status" value="1"/>
</dbReference>
<dbReference type="PANTHER" id="PTHR23410:SF12">
    <property type="entry name" value="LARGE RIBOSOMAL SUBUNIT PROTEIN UL18"/>
    <property type="match status" value="1"/>
</dbReference>
<evidence type="ECO:0000256" key="2">
    <source>
        <dbReference type="ARBA" id="ARBA00022730"/>
    </source>
</evidence>
<dbReference type="AlphaFoldDB" id="A0A7J3XX68"/>
<comment type="similarity">
    <text evidence="1 6">Belongs to the universal ribosomal protein uL18 family.</text>
</comment>
<keyword evidence="5 6" id="KW-0687">Ribonucleoprotein</keyword>
<evidence type="ECO:0000256" key="5">
    <source>
        <dbReference type="ARBA" id="ARBA00023274"/>
    </source>
</evidence>
<dbReference type="GO" id="GO:0006412">
    <property type="term" value="P:translation"/>
    <property type="evidence" value="ECO:0007669"/>
    <property type="project" value="UniProtKB-UniRule"/>
</dbReference>
<name>A0A7J3XX68_9CREN</name>
<dbReference type="InterPro" id="IPR005485">
    <property type="entry name" value="Rbsml_uL18_euk_arch"/>
</dbReference>
<comment type="subunit">
    <text evidence="6">Part of the 50S ribosomal subunit. Contacts the 5S and 23S rRNAs.</text>
</comment>
<evidence type="ECO:0000256" key="4">
    <source>
        <dbReference type="ARBA" id="ARBA00022980"/>
    </source>
</evidence>
<accession>A0A7J3XX68</accession>
<dbReference type="GO" id="GO:0008097">
    <property type="term" value="F:5S rRNA binding"/>
    <property type="evidence" value="ECO:0007669"/>
    <property type="project" value="InterPro"/>
</dbReference>
<dbReference type="NCBIfam" id="NF006342">
    <property type="entry name" value="PRK08569.1"/>
    <property type="match status" value="1"/>
</dbReference>
<dbReference type="EMBL" id="DRYK01000014">
    <property type="protein sequence ID" value="HHP67302.1"/>
    <property type="molecule type" value="Genomic_DNA"/>
</dbReference>
<proteinExistence type="inferred from homology"/>
<evidence type="ECO:0000256" key="1">
    <source>
        <dbReference type="ARBA" id="ARBA00007116"/>
    </source>
</evidence>
<sequence length="196" mass="22077">MARGPRYKVPRRRRREGKTNYYKRYRMVMSRKPRFVVRKTLNYIWVQVAVAKPGGDYIVASAHSNELVKKYGWRGGTANTPSAYLTGLLAGYRALRKGIKEAILDIGLHKPVKGGVVFAAAKGGIDAGLNIPVGEGMFPSNDRIRGKHIASWSKTLREKGLLERFFSRYLAKGLSPEELPQHFEEVKKKIIVEYGG</sequence>
<protein>
    <recommendedName>
        <fullName evidence="6">Large ribosomal subunit protein uL18</fullName>
    </recommendedName>
</protein>
<keyword evidence="4 6" id="KW-0689">Ribosomal protein</keyword>
<keyword evidence="3 6" id="KW-0694">RNA-binding</keyword>
<evidence type="ECO:0000256" key="6">
    <source>
        <dbReference type="HAMAP-Rule" id="MF_01337"/>
    </source>
</evidence>
<reference evidence="7" key="1">
    <citation type="journal article" date="2020" name="mSystems">
        <title>Genome- and Community-Level Interaction Insights into Carbon Utilization and Element Cycling Functions of Hydrothermarchaeota in Hydrothermal Sediment.</title>
        <authorList>
            <person name="Zhou Z."/>
            <person name="Liu Y."/>
            <person name="Xu W."/>
            <person name="Pan J."/>
            <person name="Luo Z.H."/>
            <person name="Li M."/>
        </authorList>
    </citation>
    <scope>NUCLEOTIDE SEQUENCE [LARGE SCALE GENOMIC DNA]</scope>
    <source>
        <strain evidence="7">SpSt-110</strain>
    </source>
</reference>
<dbReference type="Gene3D" id="3.30.420.100">
    <property type="match status" value="1"/>
</dbReference>